<dbReference type="EMBL" id="CAFBQL010000001">
    <property type="protein sequence ID" value="CAB5051768.1"/>
    <property type="molecule type" value="Genomic_DNA"/>
</dbReference>
<dbReference type="Pfam" id="PF18911">
    <property type="entry name" value="PKD_4"/>
    <property type="match status" value="1"/>
</dbReference>
<evidence type="ECO:0000259" key="1">
    <source>
        <dbReference type="PROSITE" id="PS50093"/>
    </source>
</evidence>
<dbReference type="EMBL" id="CAEZZC010000003">
    <property type="protein sequence ID" value="CAB4743123.1"/>
    <property type="molecule type" value="Genomic_DNA"/>
</dbReference>
<accession>A0A6J7H4C0</accession>
<dbReference type="EMBL" id="CAEZWT010000031">
    <property type="protein sequence ID" value="CAB4669392.1"/>
    <property type="molecule type" value="Genomic_DNA"/>
</dbReference>
<dbReference type="SUPFAM" id="SSF49299">
    <property type="entry name" value="PKD domain"/>
    <property type="match status" value="1"/>
</dbReference>
<dbReference type="Gene3D" id="2.60.40.10">
    <property type="entry name" value="Immunoglobulins"/>
    <property type="match status" value="1"/>
</dbReference>
<proteinExistence type="predicted"/>
<evidence type="ECO:0000313" key="2">
    <source>
        <dbReference type="EMBL" id="CAB4669392.1"/>
    </source>
</evidence>
<evidence type="ECO:0000313" key="6">
    <source>
        <dbReference type="EMBL" id="CAB5051768.1"/>
    </source>
</evidence>
<evidence type="ECO:0000313" key="4">
    <source>
        <dbReference type="EMBL" id="CAB4860476.1"/>
    </source>
</evidence>
<dbReference type="EMBL" id="CAFBLE010000003">
    <property type="protein sequence ID" value="CAB4860476.1"/>
    <property type="molecule type" value="Genomic_DNA"/>
</dbReference>
<dbReference type="PROSITE" id="PS50093">
    <property type="entry name" value="PKD"/>
    <property type="match status" value="1"/>
</dbReference>
<dbReference type="InterPro" id="IPR000601">
    <property type="entry name" value="PKD_dom"/>
</dbReference>
<dbReference type="CDD" id="cd00146">
    <property type="entry name" value="PKD"/>
    <property type="match status" value="1"/>
</dbReference>
<gene>
    <name evidence="2" type="ORF">UFOPK2289_01034</name>
    <name evidence="3" type="ORF">UFOPK2822_00314</name>
    <name evidence="4" type="ORF">UFOPK3346_00434</name>
    <name evidence="5" type="ORF">UFOPK3670_00350</name>
    <name evidence="6" type="ORF">UFOPK4308_00110</name>
</gene>
<organism evidence="5">
    <name type="scientific">freshwater metagenome</name>
    <dbReference type="NCBI Taxonomy" id="449393"/>
    <lineage>
        <taxon>unclassified sequences</taxon>
        <taxon>metagenomes</taxon>
        <taxon>ecological metagenomes</taxon>
    </lineage>
</organism>
<name>A0A6J7H4C0_9ZZZZ</name>
<protein>
    <submittedName>
        <fullName evidence="5">Unannotated protein</fullName>
    </submittedName>
</protein>
<dbReference type="EMBL" id="CAFBMV010000002">
    <property type="protein sequence ID" value="CAB4915791.1"/>
    <property type="molecule type" value="Genomic_DNA"/>
</dbReference>
<dbReference type="InterPro" id="IPR035986">
    <property type="entry name" value="PKD_dom_sf"/>
</dbReference>
<reference evidence="5" key="1">
    <citation type="submission" date="2020-05" db="EMBL/GenBank/DDBJ databases">
        <authorList>
            <person name="Chiriac C."/>
            <person name="Salcher M."/>
            <person name="Ghai R."/>
            <person name="Kavagutti S V."/>
        </authorList>
    </citation>
    <scope>NUCLEOTIDE SEQUENCE</scope>
</reference>
<sequence>MKNLTLGMKCFSFFTVSSLFLAQVIAHAPDTYAADCIVSACIDVYTLDGQIIIEGRKGSGATASAAPTPRATRKPTVTATVKPTVKPTVKATVAPTPATTSSVQARPTYRPTRKALPRKIVPKAKVTPATSLNDRLVKLLPTAEVLVQPSAQALIKVPTIFWCDLPAVFTTKVAIVGEVVDVTMKPSFLWSFGDGTFFLTTSAGAPYPHQKITHTYQRPGKYIVTMIATWGGVWGFNGITRAITGEIHMVSMKVLSVAAGPIRITQ</sequence>
<dbReference type="AlphaFoldDB" id="A0A6J7H4C0"/>
<evidence type="ECO:0000313" key="3">
    <source>
        <dbReference type="EMBL" id="CAB4743123.1"/>
    </source>
</evidence>
<evidence type="ECO:0000313" key="5">
    <source>
        <dbReference type="EMBL" id="CAB4915791.1"/>
    </source>
</evidence>
<feature type="domain" description="PKD" evidence="1">
    <location>
        <begin position="187"/>
        <end position="229"/>
    </location>
</feature>
<dbReference type="InterPro" id="IPR013783">
    <property type="entry name" value="Ig-like_fold"/>
</dbReference>